<proteinExistence type="predicted"/>
<dbReference type="OrthoDB" id="1187245at2"/>
<accession>A0A2H1E872</accession>
<dbReference type="KEGG" id="tmar:MARIT_1100"/>
<dbReference type="Proteomes" id="UP000231564">
    <property type="component" value="Chromosome MARIT"/>
</dbReference>
<keyword evidence="2" id="KW-1185">Reference proteome</keyword>
<name>A0A2H1E872_9FLAO</name>
<dbReference type="EMBL" id="LT634361">
    <property type="protein sequence ID" value="SFZ81425.1"/>
    <property type="molecule type" value="Genomic_DNA"/>
</dbReference>
<protein>
    <submittedName>
        <fullName evidence="1">Uncharacterized protein</fullName>
    </submittedName>
</protein>
<organism evidence="1 2">
    <name type="scientific">Tenacibaculum maritimum NCIMB 2154</name>
    <dbReference type="NCBI Taxonomy" id="1349785"/>
    <lineage>
        <taxon>Bacteria</taxon>
        <taxon>Pseudomonadati</taxon>
        <taxon>Bacteroidota</taxon>
        <taxon>Flavobacteriia</taxon>
        <taxon>Flavobacteriales</taxon>
        <taxon>Flavobacteriaceae</taxon>
        <taxon>Tenacibaculum</taxon>
    </lineage>
</organism>
<sequence>MDGAHTAITLKEILLGISDSLNEAQHQLRNATPYDEYGRPNTLYTLPYLDFNLQVETTLEKATHTVSNTDKAGMEREYAFTKKKYSPIMRYRPVSKTTNSKKGDKVTSTISGRFVAIAPNEGLPQLIIEAKPIKTEVLGVYNIEVSVFNSAGEKIPGALVEFNYNKAKTTLINSGISLQHTTNFVKQGELITNHEGKVFNKIRINTTDYNAKCIIQIDINVGTVITKISIQKY</sequence>
<dbReference type="GeneID" id="47722662"/>
<dbReference type="RefSeq" id="WP_100210974.1">
    <property type="nucleotide sequence ID" value="NZ_CP138495.1"/>
</dbReference>
<dbReference type="AlphaFoldDB" id="A0A2H1E872"/>
<gene>
    <name evidence="1" type="ORF">MARIT_1100</name>
</gene>
<dbReference type="STRING" id="1349785.GCA_000509405_01288"/>
<evidence type="ECO:0000313" key="1">
    <source>
        <dbReference type="EMBL" id="SFZ81425.1"/>
    </source>
</evidence>
<reference evidence="1 2" key="1">
    <citation type="submission" date="2016-11" db="EMBL/GenBank/DDBJ databases">
        <authorList>
            <person name="Jaros S."/>
            <person name="Januszkiewicz K."/>
            <person name="Wedrychowicz H."/>
        </authorList>
    </citation>
    <scope>NUCLEOTIDE SEQUENCE [LARGE SCALE GENOMIC DNA]</scope>
    <source>
        <strain evidence="1">NCIMB 2154T</strain>
    </source>
</reference>
<evidence type="ECO:0000313" key="2">
    <source>
        <dbReference type="Proteomes" id="UP000231564"/>
    </source>
</evidence>